<feature type="compositionally biased region" description="Basic and acidic residues" evidence="2">
    <location>
        <begin position="350"/>
        <end position="359"/>
    </location>
</feature>
<gene>
    <name evidence="4" type="ORF">BGW38_000587</name>
</gene>
<feature type="transmembrane region" description="Helical" evidence="3">
    <location>
        <begin position="694"/>
        <end position="716"/>
    </location>
</feature>
<feature type="region of interest" description="Disordered" evidence="2">
    <location>
        <begin position="226"/>
        <end position="249"/>
    </location>
</feature>
<dbReference type="OrthoDB" id="2438808at2759"/>
<feature type="compositionally biased region" description="Basic residues" evidence="2">
    <location>
        <begin position="339"/>
        <end position="349"/>
    </location>
</feature>
<feature type="compositionally biased region" description="Basic and acidic residues" evidence="2">
    <location>
        <begin position="177"/>
        <end position="186"/>
    </location>
</feature>
<dbReference type="Proteomes" id="UP000780801">
    <property type="component" value="Unassembled WGS sequence"/>
</dbReference>
<evidence type="ECO:0000256" key="2">
    <source>
        <dbReference type="SAM" id="MobiDB-lite"/>
    </source>
</evidence>
<keyword evidence="3" id="KW-0472">Membrane</keyword>
<feature type="region of interest" description="Disordered" evidence="2">
    <location>
        <begin position="327"/>
        <end position="376"/>
    </location>
</feature>
<keyword evidence="1" id="KW-0175">Coiled coil</keyword>
<feature type="compositionally biased region" description="Low complexity" evidence="2">
    <location>
        <begin position="361"/>
        <end position="376"/>
    </location>
</feature>
<organism evidence="4 5">
    <name type="scientific">Lunasporangiospora selenospora</name>
    <dbReference type="NCBI Taxonomy" id="979761"/>
    <lineage>
        <taxon>Eukaryota</taxon>
        <taxon>Fungi</taxon>
        <taxon>Fungi incertae sedis</taxon>
        <taxon>Mucoromycota</taxon>
        <taxon>Mortierellomycotina</taxon>
        <taxon>Mortierellomycetes</taxon>
        <taxon>Mortierellales</taxon>
        <taxon>Mortierellaceae</taxon>
        <taxon>Lunasporangiospora</taxon>
    </lineage>
</organism>
<feature type="coiled-coil region" evidence="1">
    <location>
        <begin position="528"/>
        <end position="658"/>
    </location>
</feature>
<evidence type="ECO:0000313" key="4">
    <source>
        <dbReference type="EMBL" id="KAF9582145.1"/>
    </source>
</evidence>
<keyword evidence="3" id="KW-0812">Transmembrane</keyword>
<reference evidence="4" key="1">
    <citation type="journal article" date="2020" name="Fungal Divers.">
        <title>Resolving the Mortierellaceae phylogeny through synthesis of multi-gene phylogenetics and phylogenomics.</title>
        <authorList>
            <person name="Vandepol N."/>
            <person name="Liber J."/>
            <person name="Desiro A."/>
            <person name="Na H."/>
            <person name="Kennedy M."/>
            <person name="Barry K."/>
            <person name="Grigoriev I.V."/>
            <person name="Miller A.N."/>
            <person name="O'Donnell K."/>
            <person name="Stajich J.E."/>
            <person name="Bonito G."/>
        </authorList>
    </citation>
    <scope>NUCLEOTIDE SEQUENCE</scope>
    <source>
        <strain evidence="4">KOD1015</strain>
    </source>
</reference>
<feature type="region of interest" description="Disordered" evidence="2">
    <location>
        <begin position="165"/>
        <end position="193"/>
    </location>
</feature>
<evidence type="ECO:0000313" key="5">
    <source>
        <dbReference type="Proteomes" id="UP000780801"/>
    </source>
</evidence>
<keyword evidence="5" id="KW-1185">Reference proteome</keyword>
<evidence type="ECO:0000256" key="3">
    <source>
        <dbReference type="SAM" id="Phobius"/>
    </source>
</evidence>
<protein>
    <submittedName>
        <fullName evidence="4">Uncharacterized protein</fullName>
    </submittedName>
</protein>
<evidence type="ECO:0000256" key="1">
    <source>
        <dbReference type="SAM" id="Coils"/>
    </source>
</evidence>
<name>A0A9P6KEW0_9FUNG</name>
<feature type="compositionally biased region" description="Polar residues" evidence="2">
    <location>
        <begin position="401"/>
        <end position="415"/>
    </location>
</feature>
<sequence length="758" mass="83247">MLDLLVGQLFLHQDRLELLPTVANILVYFYVINLTRGLVFGDSVSCLLWFLFGLVDIYRKDTAHSTASILDLTPYRVIPVHTVGFGLYILMSELVDVMLHSTEPDPIQGRYLNYVGVQKEGPVSIRSSRRSMPPTADPTSNLRFELCITEITPFTVSFCLNALSDTPSQEQPPSARDGSDPSRSDDATSTIATTTSVPALTDAVDLASIKVGSVASVLGASISRSVKSSAGSSSKQPAVSSSSSTGVTATTTTTATITPTISAKTLPTPRIISTSDIVIHVNFIPWKEVQYHFPDDQSFTVFGLTPSTDYEIEMKVHQFSSFVARVGTRAAPQPTTKTQKSRRNRKGQKSQKDTGEKSTDAAAKSKTVSVSTSTSTFNSTATVPAASVAADHSVKCSSGVNVPESTGSAHFGSSQESDRVSSTEPKSVNQLILDELRASIQYSVEAAAAIKVSIKKLKRDQSKTETLLRQELEGIGRGHAKTVVQDQKRRQKLSFMQESIKQADAAALSLREETVQVRNWTRSTTPDLESLDSAAKALEKKIQSMQSTRRTELQPLQAESQRLEAEMKRLEGERQGWIGKAVQWQENEMAPLQLRLQRLEQQQSVWKVAAAANKEKGRQANLRIAALEEEIQKKDKQHQELNKSIQEIKDTNVTLKNSVDKEIAIWEGLERESDSDEKSSYISSATQSSSPASFYGSFFSVILAIVTITVIIVIVAKRIFLARFFNGLVFWSRERRVCWICYGTLAESSVSLLKPSGT</sequence>
<keyword evidence="3" id="KW-1133">Transmembrane helix</keyword>
<feature type="region of interest" description="Disordered" evidence="2">
    <location>
        <begin position="401"/>
        <end position="426"/>
    </location>
</feature>
<dbReference type="EMBL" id="JAABOA010001164">
    <property type="protein sequence ID" value="KAF9582145.1"/>
    <property type="molecule type" value="Genomic_DNA"/>
</dbReference>
<dbReference type="AlphaFoldDB" id="A0A9P6KEW0"/>
<accession>A0A9P6KEW0</accession>
<proteinExistence type="predicted"/>
<comment type="caution">
    <text evidence="4">The sequence shown here is derived from an EMBL/GenBank/DDBJ whole genome shotgun (WGS) entry which is preliminary data.</text>
</comment>